<keyword evidence="1" id="KW-0805">Transcription regulation</keyword>
<feature type="domain" description="Cyclin-like" evidence="3">
    <location>
        <begin position="119"/>
        <end position="210"/>
    </location>
</feature>
<name>A0A6C0FFP8_9ZZZZ</name>
<accession>A0A6C0FFP8</accession>
<protein>
    <recommendedName>
        <fullName evidence="3">Cyclin-like domain-containing protein</fullName>
    </recommendedName>
</protein>
<dbReference type="GO" id="GO:0017025">
    <property type="term" value="F:TBP-class protein binding"/>
    <property type="evidence" value="ECO:0007669"/>
    <property type="project" value="InterPro"/>
</dbReference>
<evidence type="ECO:0000313" key="4">
    <source>
        <dbReference type="EMBL" id="QHT39259.1"/>
    </source>
</evidence>
<dbReference type="PRINTS" id="PR00685">
    <property type="entry name" value="TIFACTORIIB"/>
</dbReference>
<evidence type="ECO:0000259" key="3">
    <source>
        <dbReference type="SMART" id="SM00385"/>
    </source>
</evidence>
<dbReference type="SMART" id="SM00385">
    <property type="entry name" value="CYCLIN"/>
    <property type="match status" value="2"/>
</dbReference>
<keyword evidence="2" id="KW-0804">Transcription</keyword>
<evidence type="ECO:0000256" key="1">
    <source>
        <dbReference type="ARBA" id="ARBA00023015"/>
    </source>
</evidence>
<dbReference type="CDD" id="cd00043">
    <property type="entry name" value="CYCLIN_SF"/>
    <property type="match status" value="2"/>
</dbReference>
<dbReference type="Gene3D" id="1.10.472.170">
    <property type="match status" value="1"/>
</dbReference>
<dbReference type="EMBL" id="MN738840">
    <property type="protein sequence ID" value="QHT39259.1"/>
    <property type="molecule type" value="Genomic_DNA"/>
</dbReference>
<dbReference type="InterPro" id="IPR013150">
    <property type="entry name" value="TFIIB_cyclin"/>
</dbReference>
<dbReference type="AlphaFoldDB" id="A0A6C0FFP8"/>
<proteinExistence type="predicted"/>
<dbReference type="InterPro" id="IPR036915">
    <property type="entry name" value="Cyclin-like_sf"/>
</dbReference>
<dbReference type="Gene3D" id="1.10.472.10">
    <property type="entry name" value="Cyclin-like"/>
    <property type="match status" value="1"/>
</dbReference>
<sequence>MDTFESYFEKLDEMYVTEERVKTCCELEENYCVSEGVIICKSCSNVINNIVDSPEWRNYKSSSGNPTRCGMPSNNLLPESSLGTSIATRGYNVKMKKVDQYQKWNSMPYKERSLYKVFNDIDAKCKSNNLPPIIGNTAKSFYRTISETKISRGKNRIGIIAACVYHACKECNVPRSTSELAHSFDIDSKIMTKGCKNFTEIIRMSNIDKSRIQSHKSITIGDFIERFCHKLDIKNIKHIKKLCSLCETLGLSNDNTPPAMASGCIYLYCKRLNIDKSKKNISEVCKISEVTINKCFKKIENNEKIEEYLLTIDKS</sequence>
<dbReference type="PANTHER" id="PTHR11618:SF13">
    <property type="entry name" value="TRANSCRIPTION INITIATION FACTOR IIB"/>
    <property type="match status" value="1"/>
</dbReference>
<dbReference type="GO" id="GO:0070897">
    <property type="term" value="P:transcription preinitiation complex assembly"/>
    <property type="evidence" value="ECO:0007669"/>
    <property type="project" value="InterPro"/>
</dbReference>
<dbReference type="GO" id="GO:0005634">
    <property type="term" value="C:nucleus"/>
    <property type="evidence" value="ECO:0007669"/>
    <property type="project" value="TreeGrafter"/>
</dbReference>
<evidence type="ECO:0000256" key="2">
    <source>
        <dbReference type="ARBA" id="ARBA00023163"/>
    </source>
</evidence>
<dbReference type="SUPFAM" id="SSF47954">
    <property type="entry name" value="Cyclin-like"/>
    <property type="match status" value="2"/>
</dbReference>
<dbReference type="GO" id="GO:0097550">
    <property type="term" value="C:transcription preinitiation complex"/>
    <property type="evidence" value="ECO:0007669"/>
    <property type="project" value="TreeGrafter"/>
</dbReference>
<dbReference type="PANTHER" id="PTHR11618">
    <property type="entry name" value="TRANSCRIPTION INITIATION FACTOR IIB-RELATED"/>
    <property type="match status" value="1"/>
</dbReference>
<dbReference type="InterPro" id="IPR013763">
    <property type="entry name" value="Cyclin-like_dom"/>
</dbReference>
<dbReference type="Pfam" id="PF00382">
    <property type="entry name" value="TFIIB"/>
    <property type="match status" value="2"/>
</dbReference>
<feature type="domain" description="Cyclin-like" evidence="3">
    <location>
        <begin position="222"/>
        <end position="301"/>
    </location>
</feature>
<dbReference type="InterPro" id="IPR000812">
    <property type="entry name" value="TFIIB"/>
</dbReference>
<organism evidence="4">
    <name type="scientific">viral metagenome</name>
    <dbReference type="NCBI Taxonomy" id="1070528"/>
    <lineage>
        <taxon>unclassified sequences</taxon>
        <taxon>metagenomes</taxon>
        <taxon>organismal metagenomes</taxon>
    </lineage>
</organism>
<reference evidence="4" key="1">
    <citation type="journal article" date="2020" name="Nature">
        <title>Giant virus diversity and host interactions through global metagenomics.</title>
        <authorList>
            <person name="Schulz F."/>
            <person name="Roux S."/>
            <person name="Paez-Espino D."/>
            <person name="Jungbluth S."/>
            <person name="Walsh D.A."/>
            <person name="Denef V.J."/>
            <person name="McMahon K.D."/>
            <person name="Konstantinidis K.T."/>
            <person name="Eloe-Fadrosh E.A."/>
            <person name="Kyrpides N.C."/>
            <person name="Woyke T."/>
        </authorList>
    </citation>
    <scope>NUCLEOTIDE SEQUENCE</scope>
    <source>
        <strain evidence="4">GVMAG-S-ERX556126-94</strain>
    </source>
</reference>